<dbReference type="Pfam" id="PF21197">
    <property type="entry name" value="PgaA_barrel"/>
    <property type="match status" value="1"/>
</dbReference>
<feature type="repeat" description="TPR" evidence="1">
    <location>
        <begin position="302"/>
        <end position="335"/>
    </location>
</feature>
<dbReference type="SUPFAM" id="SSF48452">
    <property type="entry name" value="TPR-like"/>
    <property type="match status" value="1"/>
</dbReference>
<sequence>MPAPPRLALPLAVALGLASAPSAAAEPAAAPSLQQIQALRAERDWLGALALVERARAARPDDAELYRVRTLTLLDIGASYRAWTLYRARPELFDDAQARRLESARLARLIAWGGLYAESDEARAQETGLARQALDEYQGKRGAGERHADLRTRFDELVLLNRTERHAEAIAGYRALQAEGVEVPPYALARVAESLLAERHPDEAARLLERVSREYPEDWDARLLLAYAYSEGENFAAAEAHLEQLRAQEPPFLRAPGARLSHPNQRRYDVDSNLALLHLYGQDTAGAQAQLEAMAALGPNNAGLQAYVGEVYRARGWSERALERFRIASTLEPEHVGARLGQIGALLDLDRVDLARPLHDRLLATRPGNVQVRRMAEGWDSRVGWQWQFDAATGRSDGDASPFGSRDGEYRLAVQSPLLADRWRLTASTQDAWADYEDARVHDRRAGAGVSYAFDRLQAEAGVERALDDWASDDTGYYLTARWRLADAWSARAGWHALTPDASLQARRAGITADGLSVGVSWRPSDHALLDAGYRQLRYDDGNRRDAFTIDAERRFLTRPHLRVDGLAGLYASRGSDDDVPYFNPSRDASLRLGARLDHIAWRRYDRHLRQRVTVAAGPYRQEGYGSAWVPELRYEHEWKFGVGRVLQYGVSWSRPVYDGARERRLGFDLAFRWGE</sequence>
<keyword evidence="5" id="KW-1185">Reference proteome</keyword>
<dbReference type="OrthoDB" id="5405060at2"/>
<dbReference type="SUPFAM" id="SSF56935">
    <property type="entry name" value="Porins"/>
    <property type="match status" value="1"/>
</dbReference>
<evidence type="ECO:0000313" key="5">
    <source>
        <dbReference type="Proteomes" id="UP000269708"/>
    </source>
</evidence>
<dbReference type="InterPro" id="IPR011990">
    <property type="entry name" value="TPR-like_helical_dom_sf"/>
</dbReference>
<feature type="signal peptide" evidence="2">
    <location>
        <begin position="1"/>
        <end position="24"/>
    </location>
</feature>
<evidence type="ECO:0000313" key="4">
    <source>
        <dbReference type="EMBL" id="RPE82016.1"/>
    </source>
</evidence>
<evidence type="ECO:0000256" key="2">
    <source>
        <dbReference type="SAM" id="SignalP"/>
    </source>
</evidence>
<keyword evidence="1" id="KW-0802">TPR repeat</keyword>
<dbReference type="AlphaFoldDB" id="A0A3N4VG26"/>
<dbReference type="Pfam" id="PF14559">
    <property type="entry name" value="TPR_19"/>
    <property type="match status" value="1"/>
</dbReference>
<dbReference type="InterPro" id="IPR023870">
    <property type="entry name" value="PGA_export_porin_PgaA"/>
</dbReference>
<dbReference type="NCBIfam" id="TIGR03939">
    <property type="entry name" value="PGA_TPR_OMP"/>
    <property type="match status" value="1"/>
</dbReference>
<dbReference type="Pfam" id="PF13432">
    <property type="entry name" value="TPR_16"/>
    <property type="match status" value="1"/>
</dbReference>
<proteinExistence type="predicted"/>
<protein>
    <submittedName>
        <fullName evidence="4">Biofilm PGA synthesis protein PgaA</fullName>
    </submittedName>
</protein>
<accession>A0A3N4VG26</accession>
<dbReference type="GO" id="GO:1901515">
    <property type="term" value="F:poly-beta-1,6-N-acetyl-D-glucosamine transmembrane transporter activity"/>
    <property type="evidence" value="ECO:0007669"/>
    <property type="project" value="InterPro"/>
</dbReference>
<keyword evidence="2" id="KW-0732">Signal</keyword>
<gene>
    <name evidence="4" type="ORF">EDC50_1220</name>
</gene>
<comment type="caution">
    <text evidence="4">The sequence shown here is derived from an EMBL/GenBank/DDBJ whole genome shotgun (WGS) entry which is preliminary data.</text>
</comment>
<dbReference type="RefSeq" id="WP_123769518.1">
    <property type="nucleotide sequence ID" value="NZ_RKQN01000001.1"/>
</dbReference>
<dbReference type="EMBL" id="RKQN01000001">
    <property type="protein sequence ID" value="RPE82016.1"/>
    <property type="molecule type" value="Genomic_DNA"/>
</dbReference>
<dbReference type="InterPro" id="IPR049003">
    <property type="entry name" value="PgaA_barrel"/>
</dbReference>
<organism evidence="4 5">
    <name type="scientific">Vulcaniibacterium tengchongense</name>
    <dbReference type="NCBI Taxonomy" id="1273429"/>
    <lineage>
        <taxon>Bacteria</taxon>
        <taxon>Pseudomonadati</taxon>
        <taxon>Pseudomonadota</taxon>
        <taxon>Gammaproteobacteria</taxon>
        <taxon>Lysobacterales</taxon>
        <taxon>Lysobacteraceae</taxon>
        <taxon>Vulcaniibacterium</taxon>
    </lineage>
</organism>
<dbReference type="InterPro" id="IPR019734">
    <property type="entry name" value="TPR_rpt"/>
</dbReference>
<name>A0A3N4VG26_9GAMM</name>
<feature type="chain" id="PRO_5018305247" evidence="2">
    <location>
        <begin position="25"/>
        <end position="676"/>
    </location>
</feature>
<evidence type="ECO:0000259" key="3">
    <source>
        <dbReference type="Pfam" id="PF21197"/>
    </source>
</evidence>
<evidence type="ECO:0000256" key="1">
    <source>
        <dbReference type="PROSITE-ProRule" id="PRU00339"/>
    </source>
</evidence>
<reference evidence="4 5" key="1">
    <citation type="submission" date="2018-11" db="EMBL/GenBank/DDBJ databases">
        <title>Genomic Encyclopedia of Type Strains, Phase IV (KMG-IV): sequencing the most valuable type-strain genomes for metagenomic binning, comparative biology and taxonomic classification.</title>
        <authorList>
            <person name="Goeker M."/>
        </authorList>
    </citation>
    <scope>NUCLEOTIDE SEQUENCE [LARGE SCALE GENOMIC DNA]</scope>
    <source>
        <strain evidence="4 5">DSM 25623</strain>
    </source>
</reference>
<dbReference type="InterPro" id="IPR023614">
    <property type="entry name" value="Porin_dom_sf"/>
</dbReference>
<dbReference type="PROSITE" id="PS50005">
    <property type="entry name" value="TPR"/>
    <property type="match status" value="1"/>
</dbReference>
<dbReference type="Gene3D" id="2.40.160.10">
    <property type="entry name" value="Porin"/>
    <property type="match status" value="1"/>
</dbReference>
<feature type="domain" description="PgaA membrane beta barrel" evidence="3">
    <location>
        <begin position="397"/>
        <end position="673"/>
    </location>
</feature>
<dbReference type="Gene3D" id="1.25.40.10">
    <property type="entry name" value="Tetratricopeptide repeat domain"/>
    <property type="match status" value="2"/>
</dbReference>
<dbReference type="Proteomes" id="UP000269708">
    <property type="component" value="Unassembled WGS sequence"/>
</dbReference>